<gene>
    <name evidence="10" type="ORF">SAMN02745124_04172</name>
</gene>
<evidence type="ECO:0000256" key="6">
    <source>
        <dbReference type="ARBA" id="ARBA00023136"/>
    </source>
</evidence>
<feature type="transmembrane region" description="Helical" evidence="8">
    <location>
        <begin position="6"/>
        <end position="30"/>
    </location>
</feature>
<dbReference type="Gene3D" id="2.40.10.220">
    <property type="entry name" value="predicted glycosyltransferase like domains"/>
    <property type="match status" value="1"/>
</dbReference>
<name>A0A1M5YL14_9BACT</name>
<comment type="cofactor">
    <cofactor evidence="7">
        <name>Mg(2+)</name>
        <dbReference type="ChEBI" id="CHEBI:18420"/>
    </cofactor>
</comment>
<evidence type="ECO:0000256" key="2">
    <source>
        <dbReference type="ARBA" id="ARBA00022475"/>
    </source>
</evidence>
<dbReference type="InterPro" id="IPR000715">
    <property type="entry name" value="Glycosyl_transferase_4"/>
</dbReference>
<keyword evidence="5 8" id="KW-1133">Transmembrane helix</keyword>
<protein>
    <submittedName>
        <fullName evidence="10">UDP-GlcNAc:undecaprenyl-phosphate GlcNAc-1-phosphate transferase</fullName>
    </submittedName>
</protein>
<feature type="transmembrane region" description="Helical" evidence="8">
    <location>
        <begin position="74"/>
        <end position="90"/>
    </location>
</feature>
<feature type="transmembrane region" description="Helical" evidence="8">
    <location>
        <begin position="320"/>
        <end position="341"/>
    </location>
</feature>
<dbReference type="PROSITE" id="PS01348">
    <property type="entry name" value="MRAY_2"/>
    <property type="match status" value="1"/>
</dbReference>
<feature type="transmembrane region" description="Helical" evidence="8">
    <location>
        <begin position="218"/>
        <end position="235"/>
    </location>
</feature>
<dbReference type="GO" id="GO:0005886">
    <property type="term" value="C:plasma membrane"/>
    <property type="evidence" value="ECO:0007669"/>
    <property type="project" value="UniProtKB-SubCell"/>
</dbReference>
<feature type="binding site" evidence="7">
    <location>
        <position position="157"/>
    </location>
    <ligand>
        <name>Mg(2+)</name>
        <dbReference type="ChEBI" id="CHEBI:18420"/>
    </ligand>
</feature>
<dbReference type="STRING" id="1121409.SAMN02745124_04172"/>
<evidence type="ECO:0000256" key="5">
    <source>
        <dbReference type="ARBA" id="ARBA00022989"/>
    </source>
</evidence>
<dbReference type="InterPro" id="IPR018480">
    <property type="entry name" value="PNAcMuramoyl-5peptid_Trfase_CS"/>
</dbReference>
<dbReference type="Proteomes" id="UP000184139">
    <property type="component" value="Unassembled WGS sequence"/>
</dbReference>
<feature type="transmembrane region" description="Helical" evidence="8">
    <location>
        <begin position="51"/>
        <end position="68"/>
    </location>
</feature>
<sequence>MISFELRILLAFLVALFSALFVIPKLANIARSIGLIDRPDSRKVHLEPRPLVGGIGMVIAATFSSMLFVDLKGLRGLFLGLAVLLFVGFLDDFRQLDARRKFLAQLGAAVLMMYFSKVFLVSFGDLLGLGAIVLPDSDLLIWAVTIFCLVGVINAINMIDGLDGLAGGISFIAFLAFGLHASFADARVLMLLNLAFAGAVLGFLRYNWSPARVFMGDAGSLCLGFTLGFMAIAMSQGEDAVFSPVVPLLILAVPISDTLTVMGKRIIRGRGLFLPDRYHFHHILMRCGMVREKAVMTILGISLLLSGITIFVPFYQPPEWMLFGVYVFYFGGYVVTSQFIVSMMKHGLKDPSYQENDGKREERGRMIIGSWVRILLKGLDYAKILRKDVRYEISLQMRCRLADGQTVIEGWIENVSRHGCMAMVPDLKELQQHIGLELILPLDHELHIVSIEAEHIWFNEEVNGRYHGFHFLEIEQNEQEIFYDFLTRCRRHKKKQ</sequence>
<dbReference type="InterPro" id="IPR009875">
    <property type="entry name" value="PilZ_domain"/>
</dbReference>
<accession>A0A1M5YL14</accession>
<evidence type="ECO:0000313" key="10">
    <source>
        <dbReference type="EMBL" id="SHI12736.1"/>
    </source>
</evidence>
<comment type="subcellular location">
    <subcellularLocation>
        <location evidence="1">Cell membrane</location>
        <topology evidence="1">Multi-pass membrane protein</topology>
    </subcellularLocation>
</comment>
<keyword evidence="3 10" id="KW-0808">Transferase</keyword>
<dbReference type="GO" id="GO:0009103">
    <property type="term" value="P:lipopolysaccharide biosynthetic process"/>
    <property type="evidence" value="ECO:0007669"/>
    <property type="project" value="TreeGrafter"/>
</dbReference>
<dbReference type="GO" id="GO:0071555">
    <property type="term" value="P:cell wall organization"/>
    <property type="evidence" value="ECO:0007669"/>
    <property type="project" value="TreeGrafter"/>
</dbReference>
<dbReference type="PANTHER" id="PTHR22926">
    <property type="entry name" value="PHOSPHO-N-ACETYLMURAMOYL-PENTAPEPTIDE-TRANSFERASE"/>
    <property type="match status" value="1"/>
</dbReference>
<dbReference type="CDD" id="cd06853">
    <property type="entry name" value="GT_WecA_like"/>
    <property type="match status" value="1"/>
</dbReference>
<evidence type="ECO:0000259" key="9">
    <source>
        <dbReference type="Pfam" id="PF07238"/>
    </source>
</evidence>
<dbReference type="AlphaFoldDB" id="A0A1M5YL14"/>
<keyword evidence="7" id="KW-0460">Magnesium</keyword>
<evidence type="ECO:0000256" key="1">
    <source>
        <dbReference type="ARBA" id="ARBA00004651"/>
    </source>
</evidence>
<feature type="binding site" evidence="7">
    <location>
        <position position="217"/>
    </location>
    <ligand>
        <name>Mg(2+)</name>
        <dbReference type="ChEBI" id="CHEBI:18420"/>
    </ligand>
</feature>
<keyword evidence="7" id="KW-0479">Metal-binding</keyword>
<organism evidence="10 11">
    <name type="scientific">Desulfofustis glycolicus DSM 9705</name>
    <dbReference type="NCBI Taxonomy" id="1121409"/>
    <lineage>
        <taxon>Bacteria</taxon>
        <taxon>Pseudomonadati</taxon>
        <taxon>Thermodesulfobacteriota</taxon>
        <taxon>Desulfobulbia</taxon>
        <taxon>Desulfobulbales</taxon>
        <taxon>Desulfocapsaceae</taxon>
        <taxon>Desulfofustis</taxon>
    </lineage>
</organism>
<evidence type="ECO:0000256" key="3">
    <source>
        <dbReference type="ARBA" id="ARBA00022679"/>
    </source>
</evidence>
<keyword evidence="6 8" id="KW-0472">Membrane</keyword>
<dbReference type="GO" id="GO:0046872">
    <property type="term" value="F:metal ion binding"/>
    <property type="evidence" value="ECO:0007669"/>
    <property type="project" value="UniProtKB-KW"/>
</dbReference>
<keyword evidence="2" id="KW-1003">Cell membrane</keyword>
<dbReference type="GO" id="GO:0044038">
    <property type="term" value="P:cell wall macromolecule biosynthetic process"/>
    <property type="evidence" value="ECO:0007669"/>
    <property type="project" value="TreeGrafter"/>
</dbReference>
<dbReference type="PANTHER" id="PTHR22926:SF3">
    <property type="entry name" value="UNDECAPRENYL-PHOSPHATE ALPHA-N-ACETYLGLUCOSAMINYL 1-PHOSPHATE TRANSFERASE"/>
    <property type="match status" value="1"/>
</dbReference>
<feature type="transmembrane region" description="Helical" evidence="8">
    <location>
        <begin position="294"/>
        <end position="314"/>
    </location>
</feature>
<dbReference type="Pfam" id="PF07238">
    <property type="entry name" value="PilZ"/>
    <property type="match status" value="1"/>
</dbReference>
<feature type="transmembrane region" description="Helical" evidence="8">
    <location>
        <begin position="164"/>
        <end position="183"/>
    </location>
</feature>
<proteinExistence type="predicted"/>
<evidence type="ECO:0000256" key="4">
    <source>
        <dbReference type="ARBA" id="ARBA00022692"/>
    </source>
</evidence>
<feature type="transmembrane region" description="Helical" evidence="8">
    <location>
        <begin position="102"/>
        <end position="133"/>
    </location>
</feature>
<dbReference type="Pfam" id="PF00953">
    <property type="entry name" value="Glycos_transf_4"/>
    <property type="match status" value="1"/>
</dbReference>
<dbReference type="EMBL" id="FQXS01000042">
    <property type="protein sequence ID" value="SHI12736.1"/>
    <property type="molecule type" value="Genomic_DNA"/>
</dbReference>
<evidence type="ECO:0000256" key="8">
    <source>
        <dbReference type="SAM" id="Phobius"/>
    </source>
</evidence>
<dbReference type="GO" id="GO:0035438">
    <property type="term" value="F:cyclic-di-GMP binding"/>
    <property type="evidence" value="ECO:0007669"/>
    <property type="project" value="InterPro"/>
</dbReference>
<evidence type="ECO:0000313" key="11">
    <source>
        <dbReference type="Proteomes" id="UP000184139"/>
    </source>
</evidence>
<evidence type="ECO:0000256" key="7">
    <source>
        <dbReference type="PIRSR" id="PIRSR600715-1"/>
    </source>
</evidence>
<feature type="domain" description="PilZ" evidence="9">
    <location>
        <begin position="386"/>
        <end position="482"/>
    </location>
</feature>
<dbReference type="SUPFAM" id="SSF141371">
    <property type="entry name" value="PilZ domain-like"/>
    <property type="match status" value="1"/>
</dbReference>
<keyword evidence="11" id="KW-1185">Reference proteome</keyword>
<feature type="transmembrane region" description="Helical" evidence="8">
    <location>
        <begin position="139"/>
        <end position="157"/>
    </location>
</feature>
<dbReference type="GO" id="GO:0016780">
    <property type="term" value="F:phosphotransferase activity, for other substituted phosphate groups"/>
    <property type="evidence" value="ECO:0007669"/>
    <property type="project" value="InterPro"/>
</dbReference>
<reference evidence="10 11" key="1">
    <citation type="submission" date="2016-11" db="EMBL/GenBank/DDBJ databases">
        <authorList>
            <person name="Jaros S."/>
            <person name="Januszkiewicz K."/>
            <person name="Wedrychowicz H."/>
        </authorList>
    </citation>
    <scope>NUCLEOTIDE SEQUENCE [LARGE SCALE GENOMIC DNA]</scope>
    <source>
        <strain evidence="10 11">DSM 9705</strain>
    </source>
</reference>
<feature type="transmembrane region" description="Helical" evidence="8">
    <location>
        <begin position="189"/>
        <end position="206"/>
    </location>
</feature>
<feature type="transmembrane region" description="Helical" evidence="8">
    <location>
        <begin position="241"/>
        <end position="262"/>
    </location>
</feature>
<keyword evidence="4 8" id="KW-0812">Transmembrane</keyword>